<dbReference type="Gramene" id="rna-AYBTSS11_LOCUS5466">
    <property type="protein sequence ID" value="CAJ1931815.1"/>
    <property type="gene ID" value="gene-AYBTSS11_LOCUS5466"/>
</dbReference>
<dbReference type="EMBL" id="OY731399">
    <property type="protein sequence ID" value="CAJ1931815.1"/>
    <property type="molecule type" value="Genomic_DNA"/>
</dbReference>
<feature type="region of interest" description="Disordered" evidence="1">
    <location>
        <begin position="48"/>
        <end position="72"/>
    </location>
</feature>
<sequence>MVPNLALTLSNHLVNKGFLDGGPVRYTLETRFRKSILTSGRCTRAGSFERVRGESSSATGKNGAPKAKPTPQQYNELIPVFQQSFWKLPPSKAGSKPSVVNLRARGISSSLPVEERRGLAP</sequence>
<evidence type="ECO:0000256" key="1">
    <source>
        <dbReference type="SAM" id="MobiDB-lite"/>
    </source>
</evidence>
<keyword evidence="3" id="KW-1185">Reference proteome</keyword>
<gene>
    <name evidence="2" type="ORF">AYBTSS11_LOCUS5466</name>
</gene>
<dbReference type="Proteomes" id="UP001189624">
    <property type="component" value="Chromosome 2"/>
</dbReference>
<proteinExistence type="predicted"/>
<organism evidence="2 3">
    <name type="scientific">Sphenostylis stenocarpa</name>
    <dbReference type="NCBI Taxonomy" id="92480"/>
    <lineage>
        <taxon>Eukaryota</taxon>
        <taxon>Viridiplantae</taxon>
        <taxon>Streptophyta</taxon>
        <taxon>Embryophyta</taxon>
        <taxon>Tracheophyta</taxon>
        <taxon>Spermatophyta</taxon>
        <taxon>Magnoliopsida</taxon>
        <taxon>eudicotyledons</taxon>
        <taxon>Gunneridae</taxon>
        <taxon>Pentapetalae</taxon>
        <taxon>rosids</taxon>
        <taxon>fabids</taxon>
        <taxon>Fabales</taxon>
        <taxon>Fabaceae</taxon>
        <taxon>Papilionoideae</taxon>
        <taxon>50 kb inversion clade</taxon>
        <taxon>NPAAA clade</taxon>
        <taxon>indigoferoid/millettioid clade</taxon>
        <taxon>Phaseoleae</taxon>
        <taxon>Sphenostylis</taxon>
    </lineage>
</organism>
<evidence type="ECO:0000313" key="2">
    <source>
        <dbReference type="EMBL" id="CAJ1931815.1"/>
    </source>
</evidence>
<evidence type="ECO:0000313" key="3">
    <source>
        <dbReference type="Proteomes" id="UP001189624"/>
    </source>
</evidence>
<reference evidence="2" key="1">
    <citation type="submission" date="2023-10" db="EMBL/GenBank/DDBJ databases">
        <authorList>
            <person name="Domelevo Entfellner J.-B."/>
        </authorList>
    </citation>
    <scope>NUCLEOTIDE SEQUENCE</scope>
</reference>
<protein>
    <submittedName>
        <fullName evidence="2">Uncharacterized protein</fullName>
    </submittedName>
</protein>
<name>A0AA86S8Q3_9FABA</name>
<accession>A0AA86S8Q3</accession>
<dbReference type="AlphaFoldDB" id="A0AA86S8Q3"/>